<gene>
    <name evidence="1" type="ORF">PDESU_03634</name>
</gene>
<sequence length="84" mass="9911">MRKKFQYTGLNLQENHCELSHMGLGSALAENPSFSYDRVILERERLCNLLDSKKEELAMCKPGSWMHREVQVEIDEIRRRLNMS</sequence>
<dbReference type="EMBL" id="CAAHFG010000002">
    <property type="protein sequence ID" value="VGO15054.1"/>
    <property type="molecule type" value="Genomic_DNA"/>
</dbReference>
<evidence type="ECO:0000313" key="1">
    <source>
        <dbReference type="EMBL" id="VGO15054.1"/>
    </source>
</evidence>
<protein>
    <submittedName>
        <fullName evidence="1">Uncharacterized protein</fullName>
    </submittedName>
</protein>
<accession>A0A6C2U6K6</accession>
<evidence type="ECO:0000313" key="2">
    <source>
        <dbReference type="Proteomes" id="UP000366872"/>
    </source>
</evidence>
<keyword evidence="2" id="KW-1185">Reference proteome</keyword>
<dbReference type="AlphaFoldDB" id="A0A6C2U6K6"/>
<proteinExistence type="predicted"/>
<dbReference type="Proteomes" id="UP000366872">
    <property type="component" value="Unassembled WGS sequence"/>
</dbReference>
<organism evidence="1 2">
    <name type="scientific">Pontiella desulfatans</name>
    <dbReference type="NCBI Taxonomy" id="2750659"/>
    <lineage>
        <taxon>Bacteria</taxon>
        <taxon>Pseudomonadati</taxon>
        <taxon>Kiritimatiellota</taxon>
        <taxon>Kiritimatiellia</taxon>
        <taxon>Kiritimatiellales</taxon>
        <taxon>Pontiellaceae</taxon>
        <taxon>Pontiella</taxon>
    </lineage>
</organism>
<name>A0A6C2U6K6_PONDE</name>
<reference evidence="1 2" key="1">
    <citation type="submission" date="2019-04" db="EMBL/GenBank/DDBJ databases">
        <authorList>
            <person name="Van Vliet M D."/>
        </authorList>
    </citation>
    <scope>NUCLEOTIDE SEQUENCE [LARGE SCALE GENOMIC DNA]</scope>
    <source>
        <strain evidence="1 2">F1</strain>
    </source>
</reference>